<evidence type="ECO:0000256" key="1">
    <source>
        <dbReference type="SAM" id="Phobius"/>
    </source>
</evidence>
<gene>
    <name evidence="2" type="ORF">D3F03_11665</name>
</gene>
<reference evidence="2 3" key="1">
    <citation type="submission" date="2018-09" db="EMBL/GenBank/DDBJ databases">
        <title>Draft genome of Simplicispira sp. NY-02.</title>
        <authorList>
            <person name="Im W.T."/>
        </authorList>
    </citation>
    <scope>NUCLEOTIDE SEQUENCE [LARGE SCALE GENOMIC DNA]</scope>
    <source>
        <strain evidence="2 3">NY-02</strain>
    </source>
</reference>
<sequence length="82" mass="9119">METLSALQSLGLELPSPAYIVGAILFGTIGMAAYWHGKRSQQRNLRWLGWGLMLYPYAVSQTWVLYAVGVALCAGVWWEWGG</sequence>
<evidence type="ECO:0000313" key="2">
    <source>
        <dbReference type="EMBL" id="RID97892.1"/>
    </source>
</evidence>
<dbReference type="Proteomes" id="UP000266302">
    <property type="component" value="Unassembled WGS sequence"/>
</dbReference>
<feature type="transmembrane region" description="Helical" evidence="1">
    <location>
        <begin position="47"/>
        <end position="78"/>
    </location>
</feature>
<keyword evidence="3" id="KW-1185">Reference proteome</keyword>
<dbReference type="RefSeq" id="WP_119109598.1">
    <property type="nucleotide sequence ID" value="NZ_QXJC01000004.1"/>
</dbReference>
<dbReference type="EMBL" id="QXJC01000004">
    <property type="protein sequence ID" value="RID97892.1"/>
    <property type="molecule type" value="Genomic_DNA"/>
</dbReference>
<keyword evidence="1" id="KW-1133">Transmembrane helix</keyword>
<keyword evidence="1" id="KW-0812">Transmembrane</keyword>
<comment type="caution">
    <text evidence="2">The sequence shown here is derived from an EMBL/GenBank/DDBJ whole genome shotgun (WGS) entry which is preliminary data.</text>
</comment>
<name>A0A398C4L0_9BURK</name>
<protein>
    <submittedName>
        <fullName evidence="2">Uncharacterized protein</fullName>
    </submittedName>
</protein>
<feature type="transmembrane region" description="Helical" evidence="1">
    <location>
        <begin position="16"/>
        <end position="35"/>
    </location>
</feature>
<keyword evidence="1" id="KW-0472">Membrane</keyword>
<dbReference type="OrthoDB" id="5525782at2"/>
<evidence type="ECO:0000313" key="3">
    <source>
        <dbReference type="Proteomes" id="UP000266302"/>
    </source>
</evidence>
<proteinExistence type="predicted"/>
<organism evidence="2 3">
    <name type="scientific">Simplicispira hankyongi</name>
    <dbReference type="NCBI Taxonomy" id="2315688"/>
    <lineage>
        <taxon>Bacteria</taxon>
        <taxon>Pseudomonadati</taxon>
        <taxon>Pseudomonadota</taxon>
        <taxon>Betaproteobacteria</taxon>
        <taxon>Burkholderiales</taxon>
        <taxon>Comamonadaceae</taxon>
        <taxon>Simplicispira</taxon>
    </lineage>
</organism>
<dbReference type="AlphaFoldDB" id="A0A398C4L0"/>
<accession>A0A398C4L0</accession>